<proteinExistence type="predicted"/>
<dbReference type="Gene3D" id="3.10.180.10">
    <property type="entry name" value="2,3-Dihydroxybiphenyl 1,2-Dioxygenase, domain 1"/>
    <property type="match status" value="1"/>
</dbReference>
<dbReference type="AlphaFoldDB" id="A0A6A6AID7"/>
<evidence type="ECO:0000313" key="3">
    <source>
        <dbReference type="Proteomes" id="UP000799771"/>
    </source>
</evidence>
<evidence type="ECO:0000313" key="2">
    <source>
        <dbReference type="EMBL" id="KAF2130664.1"/>
    </source>
</evidence>
<dbReference type="PANTHER" id="PTHR40265:SF1">
    <property type="entry name" value="GLYOXALASE-LIKE DOMAIN-CONTAINING PROTEIN"/>
    <property type="match status" value="1"/>
</dbReference>
<gene>
    <name evidence="2" type="ORF">P153DRAFT_338703</name>
</gene>
<keyword evidence="3" id="KW-1185">Reference proteome</keyword>
<dbReference type="Proteomes" id="UP000799771">
    <property type="component" value="Unassembled WGS sequence"/>
</dbReference>
<dbReference type="EMBL" id="ML977504">
    <property type="protein sequence ID" value="KAF2130664.1"/>
    <property type="molecule type" value="Genomic_DNA"/>
</dbReference>
<protein>
    <recommendedName>
        <fullName evidence="1">Glyoxalase-like domain-containing protein</fullName>
    </recommendedName>
</protein>
<organism evidence="2 3">
    <name type="scientific">Dothidotthia symphoricarpi CBS 119687</name>
    <dbReference type="NCBI Taxonomy" id="1392245"/>
    <lineage>
        <taxon>Eukaryota</taxon>
        <taxon>Fungi</taxon>
        <taxon>Dikarya</taxon>
        <taxon>Ascomycota</taxon>
        <taxon>Pezizomycotina</taxon>
        <taxon>Dothideomycetes</taxon>
        <taxon>Pleosporomycetidae</taxon>
        <taxon>Pleosporales</taxon>
        <taxon>Dothidotthiaceae</taxon>
        <taxon>Dothidotthia</taxon>
    </lineage>
</organism>
<dbReference type="Pfam" id="PF13468">
    <property type="entry name" value="Glyoxalase_3"/>
    <property type="match status" value="1"/>
</dbReference>
<reference evidence="2" key="1">
    <citation type="journal article" date="2020" name="Stud. Mycol.">
        <title>101 Dothideomycetes genomes: a test case for predicting lifestyles and emergence of pathogens.</title>
        <authorList>
            <person name="Haridas S."/>
            <person name="Albert R."/>
            <person name="Binder M."/>
            <person name="Bloem J."/>
            <person name="Labutti K."/>
            <person name="Salamov A."/>
            <person name="Andreopoulos B."/>
            <person name="Baker S."/>
            <person name="Barry K."/>
            <person name="Bills G."/>
            <person name="Bluhm B."/>
            <person name="Cannon C."/>
            <person name="Castanera R."/>
            <person name="Culley D."/>
            <person name="Daum C."/>
            <person name="Ezra D."/>
            <person name="Gonzalez J."/>
            <person name="Henrissat B."/>
            <person name="Kuo A."/>
            <person name="Liang C."/>
            <person name="Lipzen A."/>
            <person name="Lutzoni F."/>
            <person name="Magnuson J."/>
            <person name="Mondo S."/>
            <person name="Nolan M."/>
            <person name="Ohm R."/>
            <person name="Pangilinan J."/>
            <person name="Park H.-J."/>
            <person name="Ramirez L."/>
            <person name="Alfaro M."/>
            <person name="Sun H."/>
            <person name="Tritt A."/>
            <person name="Yoshinaga Y."/>
            <person name="Zwiers L.-H."/>
            <person name="Turgeon B."/>
            <person name="Goodwin S."/>
            <person name="Spatafora J."/>
            <person name="Crous P."/>
            <person name="Grigoriev I."/>
        </authorList>
    </citation>
    <scope>NUCLEOTIDE SEQUENCE</scope>
    <source>
        <strain evidence="2">CBS 119687</strain>
    </source>
</reference>
<name>A0A6A6AID7_9PLEO</name>
<evidence type="ECO:0000259" key="1">
    <source>
        <dbReference type="Pfam" id="PF13468"/>
    </source>
</evidence>
<feature type="domain" description="Glyoxalase-like" evidence="1">
    <location>
        <begin position="8"/>
        <end position="187"/>
    </location>
</feature>
<accession>A0A6A6AID7</accession>
<dbReference type="OrthoDB" id="408973at2759"/>
<sequence>MPPPTQSLDHLILFVPADPTTNLPRIPPVFAQNFTLTPGGFHADGLTSNVLILLSDGCYIELISFIAQDHDLVSSHWWGPDAAFTGWKDWCLTNGGTAGGDWEALAGSYGAPIRGARKRDDGVDVQWAVTFPTGANGGQASRGRVPFFCHDVTPREVRVPLDGVKTGHACGAVGVRGLTVLLRDQEMLDDTRRVYGAVFGDGGVVRGDEVWFSVSRVESVEGVEGGARIVLRLPRSEEERGKVEKSGFWYGDVVLVAKAGGAGTCKEKGRRERLDVEGGVGGLWIEWV</sequence>
<dbReference type="InterPro" id="IPR025870">
    <property type="entry name" value="Glyoxalase-like_dom"/>
</dbReference>
<dbReference type="RefSeq" id="XP_033525051.1">
    <property type="nucleotide sequence ID" value="XM_033665801.1"/>
</dbReference>
<dbReference type="GeneID" id="54406233"/>
<dbReference type="InterPro" id="IPR029068">
    <property type="entry name" value="Glyas_Bleomycin-R_OHBP_Dase"/>
</dbReference>
<dbReference type="PANTHER" id="PTHR40265">
    <property type="entry name" value="BLL2707 PROTEIN"/>
    <property type="match status" value="1"/>
</dbReference>